<feature type="domain" description="NADP-dependent oxidoreductase" evidence="2">
    <location>
        <begin position="5"/>
        <end position="304"/>
    </location>
</feature>
<keyword evidence="1" id="KW-0560">Oxidoreductase</keyword>
<gene>
    <name evidence="3" type="ORF">ALECFALPRED_010906</name>
</gene>
<protein>
    <recommendedName>
        <fullName evidence="2">NADP-dependent oxidoreductase domain-containing protein</fullName>
    </recommendedName>
</protein>
<dbReference type="InterPro" id="IPR036812">
    <property type="entry name" value="NAD(P)_OxRdtase_dom_sf"/>
</dbReference>
<dbReference type="Pfam" id="PF00248">
    <property type="entry name" value="Aldo_ket_red"/>
    <property type="match status" value="1"/>
</dbReference>
<dbReference type="OrthoDB" id="48988at2759"/>
<evidence type="ECO:0000313" key="4">
    <source>
        <dbReference type="Proteomes" id="UP000664203"/>
    </source>
</evidence>
<name>A0A8H3F4A0_9LECA</name>
<organism evidence="3 4">
    <name type="scientific">Alectoria fallacina</name>
    <dbReference type="NCBI Taxonomy" id="1903189"/>
    <lineage>
        <taxon>Eukaryota</taxon>
        <taxon>Fungi</taxon>
        <taxon>Dikarya</taxon>
        <taxon>Ascomycota</taxon>
        <taxon>Pezizomycotina</taxon>
        <taxon>Lecanoromycetes</taxon>
        <taxon>OSLEUM clade</taxon>
        <taxon>Lecanoromycetidae</taxon>
        <taxon>Lecanorales</taxon>
        <taxon>Lecanorineae</taxon>
        <taxon>Parmeliaceae</taxon>
        <taxon>Alectoria</taxon>
    </lineage>
</organism>
<proteinExistence type="predicted"/>
<dbReference type="InterPro" id="IPR023210">
    <property type="entry name" value="NADP_OxRdtase_dom"/>
</dbReference>
<evidence type="ECO:0000256" key="1">
    <source>
        <dbReference type="ARBA" id="ARBA00023002"/>
    </source>
</evidence>
<dbReference type="InterPro" id="IPR050523">
    <property type="entry name" value="AKR_Detox_Biosynth"/>
</dbReference>
<comment type="caution">
    <text evidence="3">The sequence shown here is derived from an EMBL/GenBank/DDBJ whole genome shotgun (WGS) entry which is preliminary data.</text>
</comment>
<keyword evidence="4" id="KW-1185">Reference proteome</keyword>
<dbReference type="EMBL" id="CAJPDR010000094">
    <property type="protein sequence ID" value="CAF9916905.1"/>
    <property type="molecule type" value="Genomic_DNA"/>
</dbReference>
<dbReference type="Gene3D" id="3.20.20.100">
    <property type="entry name" value="NADP-dependent oxidoreductase domain"/>
    <property type="match status" value="1"/>
</dbReference>
<dbReference type="GO" id="GO:0016491">
    <property type="term" value="F:oxidoreductase activity"/>
    <property type="evidence" value="ECO:0007669"/>
    <property type="project" value="UniProtKB-KW"/>
</dbReference>
<accession>A0A8H3F4A0</accession>
<dbReference type="Proteomes" id="UP000664203">
    <property type="component" value="Unassembled WGS sequence"/>
</dbReference>
<reference evidence="3" key="1">
    <citation type="submission" date="2021-03" db="EMBL/GenBank/DDBJ databases">
        <authorList>
            <person name="Tagirdzhanova G."/>
        </authorList>
    </citation>
    <scope>NUCLEOTIDE SEQUENCE</scope>
</reference>
<dbReference type="SUPFAM" id="SSF51430">
    <property type="entry name" value="NAD(P)-linked oxidoreductase"/>
    <property type="match status" value="1"/>
</dbReference>
<evidence type="ECO:0000313" key="3">
    <source>
        <dbReference type="EMBL" id="CAF9916905.1"/>
    </source>
</evidence>
<sequence>MTPQLIFGTASFGMDLTEFQEPSSVQTLLKNLQELGIHRLDSGARYPPMKPGRAEELIGETKELSGGFITDTKVYTDTKTDGSRDLTGEAVEKSLQGSLQRLKKPDGVNILYSHRADPFTPLEEQIIGFNLQIKQGRCQTWGVSNTSPEMLEQMLRLCEEKGLQKPSCYQGDYNLVTRGMETKLLPILRAHGMTYNAFRPLAAGFLTGKLVNNEHTGTRFGDDNPLGKFAQKLFGAEDLHSAMRRFDTEAKSHNLTSIEVAIRWIAHHSALRDEDGIVLGASKVEQIRETVTMIKKGPLPENVLMTAQDLWSAIKGTRGEII</sequence>
<dbReference type="AlphaFoldDB" id="A0A8H3F4A0"/>
<evidence type="ECO:0000259" key="2">
    <source>
        <dbReference type="Pfam" id="PF00248"/>
    </source>
</evidence>
<dbReference type="PANTHER" id="PTHR43364:SF4">
    <property type="entry name" value="NAD(P)-LINKED OXIDOREDUCTASE SUPERFAMILY PROTEIN"/>
    <property type="match status" value="1"/>
</dbReference>
<dbReference type="PANTHER" id="PTHR43364">
    <property type="entry name" value="NADH-SPECIFIC METHYLGLYOXAL REDUCTASE-RELATED"/>
    <property type="match status" value="1"/>
</dbReference>